<comment type="similarity">
    <text evidence="1 5">Belongs to the ATP-dependent AMP-binding enzyme family.</text>
</comment>
<reference evidence="9" key="1">
    <citation type="submission" date="2021-11" db="EMBL/GenBank/DDBJ databases">
        <authorList>
            <consortium name="Genoscope - CEA"/>
            <person name="William W."/>
        </authorList>
    </citation>
    <scope>NUCLEOTIDE SEQUENCE</scope>
</reference>
<dbReference type="Proteomes" id="UP000789595">
    <property type="component" value="Unassembled WGS sequence"/>
</dbReference>
<proteinExistence type="inferred from homology"/>
<accession>A0A8J2SBY6</accession>
<dbReference type="Pfam" id="PF13193">
    <property type="entry name" value="AMP-binding_C"/>
    <property type="match status" value="1"/>
</dbReference>
<dbReference type="Pfam" id="PF00501">
    <property type="entry name" value="AMP-binding"/>
    <property type="match status" value="1"/>
</dbReference>
<dbReference type="PROSITE" id="PS00455">
    <property type="entry name" value="AMP_BINDING"/>
    <property type="match status" value="1"/>
</dbReference>
<dbReference type="EMBL" id="CAKKNE010000001">
    <property type="protein sequence ID" value="CAH0364814.1"/>
    <property type="molecule type" value="Genomic_DNA"/>
</dbReference>
<dbReference type="EC" id="6.2.1.1" evidence="5"/>
<evidence type="ECO:0000259" key="7">
    <source>
        <dbReference type="Pfam" id="PF13193"/>
    </source>
</evidence>
<dbReference type="PANTHER" id="PTHR24095">
    <property type="entry name" value="ACETYL-COENZYME A SYNTHETASE"/>
    <property type="match status" value="1"/>
</dbReference>
<dbReference type="PANTHER" id="PTHR24095:SF14">
    <property type="entry name" value="ACETYL-COENZYME A SYNTHETASE 1"/>
    <property type="match status" value="1"/>
</dbReference>
<name>A0A8J2SBY6_9STRA</name>
<dbReference type="InterPro" id="IPR011904">
    <property type="entry name" value="Ac_CoA_lig"/>
</dbReference>
<comment type="catalytic activity">
    <reaction evidence="5">
        <text>acetate + ATP + CoA = acetyl-CoA + AMP + diphosphate</text>
        <dbReference type="Rhea" id="RHEA:23176"/>
        <dbReference type="ChEBI" id="CHEBI:30089"/>
        <dbReference type="ChEBI" id="CHEBI:30616"/>
        <dbReference type="ChEBI" id="CHEBI:33019"/>
        <dbReference type="ChEBI" id="CHEBI:57287"/>
        <dbReference type="ChEBI" id="CHEBI:57288"/>
        <dbReference type="ChEBI" id="CHEBI:456215"/>
        <dbReference type="EC" id="6.2.1.1"/>
    </reaction>
</comment>
<feature type="domain" description="AMP-dependent synthetase/ligase" evidence="6">
    <location>
        <begin position="147"/>
        <end position="526"/>
    </location>
</feature>
<evidence type="ECO:0000259" key="6">
    <source>
        <dbReference type="Pfam" id="PF00501"/>
    </source>
</evidence>
<dbReference type="InterPro" id="IPR000873">
    <property type="entry name" value="AMP-dep_synth/lig_dom"/>
</dbReference>
<evidence type="ECO:0000313" key="9">
    <source>
        <dbReference type="EMBL" id="CAH0364814.1"/>
    </source>
</evidence>
<dbReference type="GO" id="GO:0003987">
    <property type="term" value="F:acetate-CoA ligase activity"/>
    <property type="evidence" value="ECO:0007669"/>
    <property type="project" value="UniProtKB-UniRule"/>
</dbReference>
<dbReference type="InterPro" id="IPR042099">
    <property type="entry name" value="ANL_N_sf"/>
</dbReference>
<keyword evidence="4 5" id="KW-0067">ATP-binding</keyword>
<comment type="caution">
    <text evidence="9">The sequence shown here is derived from an EMBL/GenBank/DDBJ whole genome shotgun (WGS) entry which is preliminary data.</text>
</comment>
<dbReference type="NCBIfam" id="TIGR02188">
    <property type="entry name" value="Ac_CoA_lig_AcsA"/>
    <property type="match status" value="1"/>
</dbReference>
<dbReference type="InterPro" id="IPR025110">
    <property type="entry name" value="AMP-bd_C"/>
</dbReference>
<evidence type="ECO:0000256" key="5">
    <source>
        <dbReference type="RuleBase" id="RU361147"/>
    </source>
</evidence>
<evidence type="ECO:0000256" key="4">
    <source>
        <dbReference type="ARBA" id="ARBA00022840"/>
    </source>
</evidence>
<evidence type="ECO:0000256" key="3">
    <source>
        <dbReference type="ARBA" id="ARBA00022741"/>
    </source>
</evidence>
<dbReference type="InterPro" id="IPR045851">
    <property type="entry name" value="AMP-bd_C_sf"/>
</dbReference>
<protein>
    <recommendedName>
        <fullName evidence="5">Acetyl-coenzyme A synthetase</fullName>
        <ecNumber evidence="5">6.2.1.1</ecNumber>
    </recommendedName>
</protein>
<dbReference type="Gene3D" id="3.30.300.30">
    <property type="match status" value="1"/>
</dbReference>
<dbReference type="SUPFAM" id="SSF56801">
    <property type="entry name" value="Acetyl-CoA synthetase-like"/>
    <property type="match status" value="1"/>
</dbReference>
<dbReference type="GO" id="GO:0019427">
    <property type="term" value="P:acetyl-CoA biosynthetic process from acetate"/>
    <property type="evidence" value="ECO:0007669"/>
    <property type="project" value="InterPro"/>
</dbReference>
<feature type="domain" description="Acetyl-coenzyme A synthetase N-terminal" evidence="8">
    <location>
        <begin position="57"/>
        <end position="117"/>
    </location>
</feature>
<dbReference type="Pfam" id="PF16177">
    <property type="entry name" value="ACAS_N"/>
    <property type="match status" value="1"/>
</dbReference>
<dbReference type="Gene3D" id="3.40.50.12780">
    <property type="entry name" value="N-terminal domain of ligase-like"/>
    <property type="match status" value="1"/>
</dbReference>
<evidence type="ECO:0000256" key="2">
    <source>
        <dbReference type="ARBA" id="ARBA00022598"/>
    </source>
</evidence>
<dbReference type="NCBIfam" id="NF001208">
    <property type="entry name" value="PRK00174.1"/>
    <property type="match status" value="1"/>
</dbReference>
<dbReference type="InterPro" id="IPR032387">
    <property type="entry name" value="ACAS_N"/>
</dbReference>
<keyword evidence="2 5" id="KW-0436">Ligase</keyword>
<dbReference type="GO" id="GO:0005524">
    <property type="term" value="F:ATP binding"/>
    <property type="evidence" value="ECO:0007669"/>
    <property type="project" value="UniProtKB-UniRule"/>
</dbReference>
<gene>
    <name evidence="9" type="ORF">PECAL_1P11970</name>
</gene>
<keyword evidence="3 5" id="KW-0547">Nucleotide-binding</keyword>
<feature type="domain" description="AMP-binding enzyme C-terminal" evidence="7">
    <location>
        <begin position="586"/>
        <end position="667"/>
    </location>
</feature>
<dbReference type="GO" id="GO:0016208">
    <property type="term" value="F:AMP binding"/>
    <property type="evidence" value="ECO:0007669"/>
    <property type="project" value="InterPro"/>
</dbReference>
<evidence type="ECO:0000259" key="8">
    <source>
        <dbReference type="Pfam" id="PF16177"/>
    </source>
</evidence>
<keyword evidence="10" id="KW-1185">Reference proteome</keyword>
<dbReference type="AlphaFoldDB" id="A0A8J2SBY6"/>
<organism evidence="9 10">
    <name type="scientific">Pelagomonas calceolata</name>
    <dbReference type="NCBI Taxonomy" id="35677"/>
    <lineage>
        <taxon>Eukaryota</taxon>
        <taxon>Sar</taxon>
        <taxon>Stramenopiles</taxon>
        <taxon>Ochrophyta</taxon>
        <taxon>Pelagophyceae</taxon>
        <taxon>Pelagomonadales</taxon>
        <taxon>Pelagomonadaceae</taxon>
        <taxon>Pelagomonas</taxon>
    </lineage>
</organism>
<dbReference type="InterPro" id="IPR020845">
    <property type="entry name" value="AMP-binding_CS"/>
</dbReference>
<dbReference type="FunFam" id="3.40.50.12780:FF:000001">
    <property type="entry name" value="Acetyl-coenzyme A synthetase"/>
    <property type="match status" value="1"/>
</dbReference>
<dbReference type="OrthoDB" id="1706066at2759"/>
<sequence>MRVTPFVLPLAAQALVAPRPHMKRLSSQRPAAALEDYCPPLPEAFEAQAALTADGAAEAYKASLDDPSGFWASEADRYHWQTPFDRSNVYSANFKRSAGPIAARWFEDGATNIAYNCLDRQVEAGLGDKLCFIAERNDEGETSPLQPETYTYAEALEETKKLAAALRARGVKKGDRVALFMPMVPELAIAMLACARIGAVHTVVFGGFSRDSLASRIASAGATCVIAADGVRRGGKVIDLWGIAKDALASARDQGTPVAGGAVILRRLDDAAYPEPQLAADEAWWHNVVTSTDGSDVEWMAAEDPLFILYTSGSTGAPKGIVHATGGYMVGAGHSFRTVFDAPVRADDVWFCTADCGWITGHTYVAYGPLLNGATQIVFEGVPSWPDAGRLWRIVDQHKVTHLYTAPTAIRALMRSGDDPVTSTSRASLKLLGSVGEPINPEAWRWYREVVGDDRCPVADTWWQTETGVIQIAPTMASGAGPHKPGAAMTPVAGCVPALLDAATGAEIPAVIGEEAKGLLVLKQPWPSMARTCWGDHERFENTYFSYDGYYLTGDGARRDADGHYWITGRVDDVVVVSGHNIGTAEVESALVAHPAVAEAALVGVPHDVKGSALYAFVTLTQDAEGQAGDELAKELKLRARADVAAFASPDTFHWAPTGLPKTRSGKIMRRILRKIAAEGADVSGLGDTSTLADPGIVDELIASHAGASK</sequence>
<evidence type="ECO:0000313" key="10">
    <source>
        <dbReference type="Proteomes" id="UP000789595"/>
    </source>
</evidence>
<evidence type="ECO:0000256" key="1">
    <source>
        <dbReference type="ARBA" id="ARBA00006432"/>
    </source>
</evidence>